<comment type="function">
    <text evidence="4">Involved in the third step of the chorismate pathway, which leads to the biosynthesis of aromatic amino acids. Catalyzes the cis-dehydration of 3-dehydroquinate (DHQ) and introduces the first double bond of the aromatic ring to yield 3-dehydroshikimate.</text>
</comment>
<organism evidence="5 6">
    <name type="scientific">Megasphaera hominis</name>
    <dbReference type="NCBI Taxonomy" id="159836"/>
    <lineage>
        <taxon>Bacteria</taxon>
        <taxon>Bacillati</taxon>
        <taxon>Bacillota</taxon>
        <taxon>Negativicutes</taxon>
        <taxon>Veillonellales</taxon>
        <taxon>Veillonellaceae</taxon>
        <taxon>Megasphaera</taxon>
    </lineage>
</organism>
<dbReference type="Pfam" id="PF01487">
    <property type="entry name" value="DHquinase_I"/>
    <property type="match status" value="1"/>
</dbReference>
<protein>
    <recommendedName>
        <fullName evidence="4">3-dehydroquinate dehydratase</fullName>
        <shortName evidence="4">3-dehydroquinase</shortName>
        <ecNumber evidence="4">4.2.1.10</ecNumber>
    </recommendedName>
    <alternativeName>
        <fullName evidence="4">Type I DHQase</fullName>
    </alternativeName>
    <alternativeName>
        <fullName evidence="4">Type I dehydroquinase</fullName>
        <shortName evidence="4">DHQ1</shortName>
    </alternativeName>
</protein>
<dbReference type="NCBIfam" id="TIGR01093">
    <property type="entry name" value="aroD"/>
    <property type="match status" value="1"/>
</dbReference>
<comment type="similarity">
    <text evidence="4">Belongs to the type-I 3-dehydroquinase family.</text>
</comment>
<feature type="binding site" evidence="4">
    <location>
        <position position="80"/>
    </location>
    <ligand>
        <name>3-dehydroquinate</name>
        <dbReference type="ChEBI" id="CHEBI:32364"/>
    </ligand>
</feature>
<proteinExistence type="inferred from homology"/>
<evidence type="ECO:0000256" key="2">
    <source>
        <dbReference type="ARBA" id="ARBA00023239"/>
    </source>
</evidence>
<dbReference type="InterPro" id="IPR013785">
    <property type="entry name" value="Aldolase_TIM"/>
</dbReference>
<feature type="active site" description="Proton donor/acceptor" evidence="4">
    <location>
        <position position="141"/>
    </location>
</feature>
<dbReference type="Gene3D" id="3.20.20.70">
    <property type="entry name" value="Aldolase class I"/>
    <property type="match status" value="1"/>
</dbReference>
<reference evidence="5 6" key="1">
    <citation type="submission" date="2020-08" db="EMBL/GenBank/DDBJ databases">
        <authorList>
            <person name="Liu C."/>
            <person name="Sun Q."/>
        </authorList>
    </citation>
    <scope>NUCLEOTIDE SEQUENCE [LARGE SCALE GENOMIC DNA]</scope>
    <source>
        <strain evidence="5 6">NSJ-59</strain>
    </source>
</reference>
<feature type="active site" description="Schiff-base intermediate with substrate" evidence="4">
    <location>
        <position position="168"/>
    </location>
</feature>
<dbReference type="InterPro" id="IPR050146">
    <property type="entry name" value="Type-I_3-dehydroquinase"/>
</dbReference>
<keyword evidence="3 4" id="KW-0704">Schiff base</keyword>
<dbReference type="PANTHER" id="PTHR43699">
    <property type="entry name" value="3-DEHYDROQUINATE DEHYDRATASE"/>
    <property type="match status" value="1"/>
</dbReference>
<keyword evidence="2 4" id="KW-0456">Lyase</keyword>
<dbReference type="RefSeq" id="WP_186504505.1">
    <property type="nucleotide sequence ID" value="NZ_JACOGK010000052.1"/>
</dbReference>
<keyword evidence="6" id="KW-1185">Reference proteome</keyword>
<dbReference type="EC" id="4.2.1.10" evidence="4"/>
<accession>A0ABR6VLF2</accession>
<evidence type="ECO:0000256" key="1">
    <source>
        <dbReference type="ARBA" id="ARBA00001864"/>
    </source>
</evidence>
<dbReference type="SUPFAM" id="SSF51569">
    <property type="entry name" value="Aldolase"/>
    <property type="match status" value="1"/>
</dbReference>
<gene>
    <name evidence="4" type="primary">aroD</name>
    <name evidence="5" type="ORF">H8J70_11875</name>
</gene>
<evidence type="ECO:0000256" key="3">
    <source>
        <dbReference type="ARBA" id="ARBA00023270"/>
    </source>
</evidence>
<feature type="binding site" evidence="4">
    <location>
        <position position="234"/>
    </location>
    <ligand>
        <name>3-dehydroquinate</name>
        <dbReference type="ChEBI" id="CHEBI:32364"/>
    </ligand>
</feature>
<evidence type="ECO:0000313" key="6">
    <source>
        <dbReference type="Proteomes" id="UP000606870"/>
    </source>
</evidence>
<comment type="pathway">
    <text evidence="4">Metabolic intermediate biosynthesis; chorismate biosynthesis; chorismate from D-erythrose 4-phosphate and phosphoenolpyruvate: step 3/7.</text>
</comment>
<comment type="catalytic activity">
    <reaction evidence="1 4">
        <text>3-dehydroquinate = 3-dehydroshikimate + H2O</text>
        <dbReference type="Rhea" id="RHEA:21096"/>
        <dbReference type="ChEBI" id="CHEBI:15377"/>
        <dbReference type="ChEBI" id="CHEBI:16630"/>
        <dbReference type="ChEBI" id="CHEBI:32364"/>
        <dbReference type="EC" id="4.2.1.10"/>
    </reaction>
</comment>
<name>A0ABR6VLF2_9FIRM</name>
<feature type="binding site" evidence="4">
    <location>
        <position position="211"/>
    </location>
    <ligand>
        <name>3-dehydroquinate</name>
        <dbReference type="ChEBI" id="CHEBI:32364"/>
    </ligand>
</feature>
<dbReference type="GO" id="GO:0003855">
    <property type="term" value="F:3-dehydroquinate dehydratase activity"/>
    <property type="evidence" value="ECO:0007669"/>
    <property type="project" value="UniProtKB-EC"/>
</dbReference>
<evidence type="ECO:0000256" key="4">
    <source>
        <dbReference type="HAMAP-Rule" id="MF_00214"/>
    </source>
</evidence>
<evidence type="ECO:0000313" key="5">
    <source>
        <dbReference type="EMBL" id="MBC3537938.1"/>
    </source>
</evidence>
<dbReference type="PANTHER" id="PTHR43699:SF1">
    <property type="entry name" value="3-DEHYDROQUINATE DEHYDRATASE"/>
    <property type="match status" value="1"/>
</dbReference>
<comment type="caution">
    <text evidence="5">The sequence shown here is derived from an EMBL/GenBank/DDBJ whole genome shotgun (WGS) entry which is preliminary data.</text>
</comment>
<sequence>MVKIGNVVLDNGMPKICVPIVGRSVEELVQECRYLQDKIYDVVELRIDFLKDVTSLDAIGEALTAVRTELPNGAILFTFRTKEEGGETAVPESYYFELIQYAIKSGKVDAVDVEYYRNRDSIAQTLAVAKEQGVTVVMSNHDFAKTPSFEEITERLIGMKKLGADVAKLACMPNSAKDVLTLLSATEAVKSQYPDEPIITMSMGKLGAISRISGEIFGSALTFGSAKKASAPGQLEVTTLQQILRALH</sequence>
<dbReference type="InterPro" id="IPR001381">
    <property type="entry name" value="DHquinase_I"/>
</dbReference>
<feature type="binding site" evidence="4">
    <location>
        <position position="230"/>
    </location>
    <ligand>
        <name>3-dehydroquinate</name>
        <dbReference type="ChEBI" id="CHEBI:32364"/>
    </ligand>
</feature>
<dbReference type="Proteomes" id="UP000606870">
    <property type="component" value="Unassembled WGS sequence"/>
</dbReference>
<keyword evidence="4" id="KW-0057">Aromatic amino acid biosynthesis</keyword>
<keyword evidence="4" id="KW-0028">Amino-acid biosynthesis</keyword>
<dbReference type="HAMAP" id="MF_00214">
    <property type="entry name" value="AroD"/>
    <property type="match status" value="1"/>
</dbReference>
<comment type="subunit">
    <text evidence="4">Homodimer.</text>
</comment>
<comment type="caution">
    <text evidence="4">Lacks conserved residue(s) required for the propagation of feature annotation.</text>
</comment>
<feature type="binding site" evidence="4">
    <location>
        <begin position="44"/>
        <end position="46"/>
    </location>
    <ligand>
        <name>3-dehydroquinate</name>
        <dbReference type="ChEBI" id="CHEBI:32364"/>
    </ligand>
</feature>
<dbReference type="EMBL" id="JACOGK010000052">
    <property type="protein sequence ID" value="MBC3537938.1"/>
    <property type="molecule type" value="Genomic_DNA"/>
</dbReference>
<dbReference type="CDD" id="cd00502">
    <property type="entry name" value="DHQase_I"/>
    <property type="match status" value="1"/>
</dbReference>